<sequence precursor="true">MSCSAFLALALVPQLQAAATQQRTFELPHLDRQVTDVRTVGADGVVQRTAIDEAGTQHPGAWLDALRAAEHEAAASSRGNLAASLAAHLDELAEGALTDVAVWLRDPLASVSFERRLREVTAGLPASQIPDAIQSARVDNLGQKAAAYAPLTSAFAADAAAAGAEPFFESRSTPVVFLRADATTIRALALDPRVDEVYRSMPEWEHEGNNAQGTLRTPTAKFQGLTAVASPVRVMVNDTAHVDGSNQYLPAVVLLNGGGAGTHATSVAGNIANNHPTYFAAASGLPSLLSASGTGDVTAPQLWEQAIPMGIDFGNCSWWNFQKGAIEFLDRWFDATIRDMGVMLFKSNGNQGGGSTPYATTPGNGYNSICTGAYSDNDNDDWSDDAMASSSSYWNPVEGHEKPEVASPGTCVATTTTGSSGITSCFGGTSSASPLTTGVATLLASGQPQLLAEMTTVKAMLMVSAWHNVDGAALLSDKDGAGGVHAAAAWAAVRDGQWWHDVVDASDFTADMLDVPMELEQGDETRVIALWFSNPDSALSTDLLEMDLDLTVVGPGGIVFAASASAVNPFELTSFVPPYSGTYTVRLTKQRFDGQTEPLTVAWSSRSDTATAHLAVTDGSPAIAQGVATSIEVVEPYDGGLGAYAVWASAGPGATGGLPGGFALPAPIDALAVALLQTPGWVGTLNGAGASSPIPVAVPIDAALSGVTLEFGALVFDGFAPDLNQVLAVSTPLSATL</sequence>
<dbReference type="InterPro" id="IPR000209">
    <property type="entry name" value="Peptidase_S8/S53_dom"/>
</dbReference>
<name>A0A518BHF5_9BACT</name>
<evidence type="ECO:0000259" key="7">
    <source>
        <dbReference type="Pfam" id="PF00082"/>
    </source>
</evidence>
<dbReference type="EC" id="3.4.21.-" evidence="8"/>
<reference evidence="8 9" key="1">
    <citation type="submission" date="2019-02" db="EMBL/GenBank/DDBJ databases">
        <title>Deep-cultivation of Planctomycetes and their phenomic and genomic characterization uncovers novel biology.</title>
        <authorList>
            <person name="Wiegand S."/>
            <person name="Jogler M."/>
            <person name="Boedeker C."/>
            <person name="Pinto D."/>
            <person name="Vollmers J."/>
            <person name="Rivas-Marin E."/>
            <person name="Kohn T."/>
            <person name="Peeters S.H."/>
            <person name="Heuer A."/>
            <person name="Rast P."/>
            <person name="Oberbeckmann S."/>
            <person name="Bunk B."/>
            <person name="Jeske O."/>
            <person name="Meyerdierks A."/>
            <person name="Storesund J.E."/>
            <person name="Kallscheuer N."/>
            <person name="Luecker S."/>
            <person name="Lage O.M."/>
            <person name="Pohl T."/>
            <person name="Merkel B.J."/>
            <person name="Hornburger P."/>
            <person name="Mueller R.-W."/>
            <person name="Bruemmer F."/>
            <person name="Labrenz M."/>
            <person name="Spormann A.M."/>
            <person name="Op den Camp H."/>
            <person name="Overmann J."/>
            <person name="Amann R."/>
            <person name="Jetten M.S.M."/>
            <person name="Mascher T."/>
            <person name="Medema M.H."/>
            <person name="Devos D.P."/>
            <person name="Kaster A.-K."/>
            <person name="Ovreas L."/>
            <person name="Rohde M."/>
            <person name="Galperin M.Y."/>
            <person name="Jogler C."/>
        </authorList>
    </citation>
    <scope>NUCLEOTIDE SEQUENCE [LARGE SCALE GENOMIC DNA]</scope>
    <source>
        <strain evidence="8 9">Pla133</strain>
    </source>
</reference>
<dbReference type="RefSeq" id="WP_419192204.1">
    <property type="nucleotide sequence ID" value="NZ_CP036287.1"/>
</dbReference>
<dbReference type="InterPro" id="IPR036852">
    <property type="entry name" value="Peptidase_S8/S53_dom_sf"/>
</dbReference>
<comment type="similarity">
    <text evidence="4">Belongs to the peptidase S8 family.</text>
</comment>
<protein>
    <submittedName>
        <fullName evidence="8">Serine protease AprX</fullName>
        <ecNumber evidence="8">3.4.21.-</ecNumber>
    </submittedName>
</protein>
<keyword evidence="6" id="KW-0732">Signal</keyword>
<proteinExistence type="inferred from homology"/>
<feature type="active site" description="Charge relay system" evidence="4">
    <location>
        <position position="430"/>
    </location>
</feature>
<keyword evidence="9" id="KW-1185">Reference proteome</keyword>
<dbReference type="CDD" id="cd00306">
    <property type="entry name" value="Peptidases_S8_S53"/>
    <property type="match status" value="1"/>
</dbReference>
<feature type="active site" description="Charge relay system" evidence="4">
    <location>
        <position position="263"/>
    </location>
</feature>
<dbReference type="PROSITE" id="PS51892">
    <property type="entry name" value="SUBTILASE"/>
    <property type="match status" value="1"/>
</dbReference>
<dbReference type="SUPFAM" id="SSF52743">
    <property type="entry name" value="Subtilisin-like"/>
    <property type="match status" value="1"/>
</dbReference>
<dbReference type="AlphaFoldDB" id="A0A518BHF5"/>
<dbReference type="InterPro" id="IPR023828">
    <property type="entry name" value="Peptidase_S8_Ser-AS"/>
</dbReference>
<feature type="active site" description="Charge relay system" evidence="4">
    <location>
        <position position="238"/>
    </location>
</feature>
<keyword evidence="3 4" id="KW-0720">Serine protease</keyword>
<evidence type="ECO:0000256" key="6">
    <source>
        <dbReference type="SAM" id="SignalP"/>
    </source>
</evidence>
<dbReference type="KEGG" id="pbap:Pla133_14540"/>
<dbReference type="Gene3D" id="3.40.50.200">
    <property type="entry name" value="Peptidase S8/S53 domain"/>
    <property type="match status" value="1"/>
</dbReference>
<feature type="domain" description="Peptidase S8/S53" evidence="7">
    <location>
        <begin position="260"/>
        <end position="475"/>
    </location>
</feature>
<organism evidence="8 9">
    <name type="scientific">Engelhardtia mirabilis</name>
    <dbReference type="NCBI Taxonomy" id="2528011"/>
    <lineage>
        <taxon>Bacteria</taxon>
        <taxon>Pseudomonadati</taxon>
        <taxon>Planctomycetota</taxon>
        <taxon>Planctomycetia</taxon>
        <taxon>Planctomycetia incertae sedis</taxon>
        <taxon>Engelhardtia</taxon>
    </lineage>
</organism>
<keyword evidence="1 4" id="KW-0645">Protease</keyword>
<dbReference type="GO" id="GO:0004252">
    <property type="term" value="F:serine-type endopeptidase activity"/>
    <property type="evidence" value="ECO:0007669"/>
    <property type="project" value="UniProtKB-UniRule"/>
</dbReference>
<dbReference type="EMBL" id="CP036287">
    <property type="protein sequence ID" value="QDU66384.1"/>
    <property type="molecule type" value="Genomic_DNA"/>
</dbReference>
<dbReference type="Proteomes" id="UP000316921">
    <property type="component" value="Chromosome"/>
</dbReference>
<accession>A0A518BHF5</accession>
<evidence type="ECO:0000256" key="1">
    <source>
        <dbReference type="ARBA" id="ARBA00022670"/>
    </source>
</evidence>
<dbReference type="GO" id="GO:0006508">
    <property type="term" value="P:proteolysis"/>
    <property type="evidence" value="ECO:0007669"/>
    <property type="project" value="UniProtKB-KW"/>
</dbReference>
<dbReference type="PROSITE" id="PS00138">
    <property type="entry name" value="SUBTILASE_SER"/>
    <property type="match status" value="1"/>
</dbReference>
<gene>
    <name evidence="8" type="primary">aprX_1</name>
    <name evidence="8" type="ORF">Pla133_14540</name>
</gene>
<evidence type="ECO:0000256" key="3">
    <source>
        <dbReference type="ARBA" id="ARBA00022825"/>
    </source>
</evidence>
<feature type="signal peptide" evidence="6">
    <location>
        <begin position="1"/>
        <end position="17"/>
    </location>
</feature>
<dbReference type="Pfam" id="PF00082">
    <property type="entry name" value="Peptidase_S8"/>
    <property type="match status" value="1"/>
</dbReference>
<evidence type="ECO:0000256" key="5">
    <source>
        <dbReference type="SAM" id="MobiDB-lite"/>
    </source>
</evidence>
<evidence type="ECO:0000256" key="2">
    <source>
        <dbReference type="ARBA" id="ARBA00022801"/>
    </source>
</evidence>
<keyword evidence="2 4" id="KW-0378">Hydrolase</keyword>
<feature type="region of interest" description="Disordered" evidence="5">
    <location>
        <begin position="387"/>
        <end position="410"/>
    </location>
</feature>
<evidence type="ECO:0000313" key="8">
    <source>
        <dbReference type="EMBL" id="QDU66384.1"/>
    </source>
</evidence>
<feature type="chain" id="PRO_5022201244" evidence="6">
    <location>
        <begin position="18"/>
        <end position="737"/>
    </location>
</feature>
<evidence type="ECO:0000256" key="4">
    <source>
        <dbReference type="PROSITE-ProRule" id="PRU01240"/>
    </source>
</evidence>
<evidence type="ECO:0000313" key="9">
    <source>
        <dbReference type="Proteomes" id="UP000316921"/>
    </source>
</evidence>